<gene>
    <name evidence="1" type="ORF">I7X30_13695</name>
</gene>
<accession>A0ABS0SQW4</accession>
<keyword evidence="2" id="KW-1185">Reference proteome</keyword>
<sequence length="48" mass="5735">MNIYNTMLIAEGHFEELNPQITAFVYECYNHYNEVMKEYIAFPITSNQ</sequence>
<dbReference type="EMBL" id="JAEFDC010000019">
    <property type="protein sequence ID" value="MBI1648102.1"/>
    <property type="molecule type" value="Genomic_DNA"/>
</dbReference>
<evidence type="ECO:0000313" key="2">
    <source>
        <dbReference type="Proteomes" id="UP000641139"/>
    </source>
</evidence>
<organism evidence="1 2">
    <name type="scientific">Capnocytophaga periodontitidis</name>
    <dbReference type="NCBI Taxonomy" id="2795027"/>
    <lineage>
        <taxon>Bacteria</taxon>
        <taxon>Pseudomonadati</taxon>
        <taxon>Bacteroidota</taxon>
        <taxon>Flavobacteriia</taxon>
        <taxon>Flavobacteriales</taxon>
        <taxon>Flavobacteriaceae</taxon>
        <taxon>Capnocytophaga</taxon>
    </lineage>
</organism>
<dbReference type="RefSeq" id="WP_009414503.1">
    <property type="nucleotide sequence ID" value="NZ_JAEFDC010000019.1"/>
</dbReference>
<protein>
    <submittedName>
        <fullName evidence="1">Uncharacterized protein</fullName>
    </submittedName>
</protein>
<comment type="caution">
    <text evidence="1">The sequence shown here is derived from an EMBL/GenBank/DDBJ whole genome shotgun (WGS) entry which is preliminary data.</text>
</comment>
<reference evidence="1 2" key="1">
    <citation type="journal article" date="2021" name="Int. J. Syst. Evol. Microbiol.">
        <title>Capnocytophaga periodontitidis sp. nov., isolated from subgingival plaque of periodontitis patient.</title>
        <authorList>
            <person name="Zhang Y."/>
            <person name="Qiao D."/>
            <person name="Shi W."/>
            <person name="Wu D."/>
            <person name="Cai M."/>
        </authorList>
    </citation>
    <scope>NUCLEOTIDE SEQUENCE [LARGE SCALE GENOMIC DNA]</scope>
    <source>
        <strain evidence="1 2">051621</strain>
    </source>
</reference>
<dbReference type="Proteomes" id="UP000641139">
    <property type="component" value="Unassembled WGS sequence"/>
</dbReference>
<name>A0ABS0SQW4_9FLAO</name>
<proteinExistence type="predicted"/>
<evidence type="ECO:0000313" key="1">
    <source>
        <dbReference type="EMBL" id="MBI1648102.1"/>
    </source>
</evidence>